<feature type="compositionally biased region" description="Basic residues" evidence="1">
    <location>
        <begin position="391"/>
        <end position="400"/>
    </location>
</feature>
<organism evidence="2 3">
    <name type="scientific">Microbotryum saponariae</name>
    <dbReference type="NCBI Taxonomy" id="289078"/>
    <lineage>
        <taxon>Eukaryota</taxon>
        <taxon>Fungi</taxon>
        <taxon>Dikarya</taxon>
        <taxon>Basidiomycota</taxon>
        <taxon>Pucciniomycotina</taxon>
        <taxon>Microbotryomycetes</taxon>
        <taxon>Microbotryales</taxon>
        <taxon>Microbotryaceae</taxon>
        <taxon>Microbotryum</taxon>
    </lineage>
</organism>
<gene>
    <name evidence="2" type="ORF">BZ3500_MVSOF-1268-A1-R1_CHR12-2G03780</name>
</gene>
<dbReference type="AlphaFoldDB" id="A0A2X0MJ55"/>
<protein>
    <submittedName>
        <fullName evidence="2">BZ3500_MvSof-1268-A1-R1_Chr12-2g03780 protein</fullName>
    </submittedName>
</protein>
<dbReference type="STRING" id="289078.A0A2X0MJ55"/>
<dbReference type="EMBL" id="FMWP01000052">
    <property type="protein sequence ID" value="SCZ94250.1"/>
    <property type="molecule type" value="Genomic_DNA"/>
</dbReference>
<name>A0A2X0MJ55_9BASI</name>
<reference evidence="3" key="1">
    <citation type="submission" date="2016-10" db="EMBL/GenBank/DDBJ databases">
        <authorList>
            <person name="Jeantristanb JTB J.-T."/>
            <person name="Ricardo R."/>
        </authorList>
    </citation>
    <scope>NUCLEOTIDE SEQUENCE [LARGE SCALE GENOMIC DNA]</scope>
</reference>
<evidence type="ECO:0000313" key="2">
    <source>
        <dbReference type="EMBL" id="SCZ94250.1"/>
    </source>
</evidence>
<accession>A0A2X0MJ55</accession>
<evidence type="ECO:0000256" key="1">
    <source>
        <dbReference type="SAM" id="MobiDB-lite"/>
    </source>
</evidence>
<feature type="region of interest" description="Disordered" evidence="1">
    <location>
        <begin position="388"/>
        <end position="413"/>
    </location>
</feature>
<keyword evidence="3" id="KW-1185">Reference proteome</keyword>
<dbReference type="Proteomes" id="UP000249723">
    <property type="component" value="Unassembled WGS sequence"/>
</dbReference>
<sequence length="437" mass="49069">MPVSERLESDQRFFDDLLFDSSVAESANKVVRQVNMRTNHQAPSRDVAQTLAETAALTFVAASLMDNTVIKSWFMVDEDAETQDRIRFDYHRSQQVQSSSELEHDPIYRHLKAEGSVSAYDHFRAAKAATLPNGDRCLLRHCQDFRIGRVVSLLVPTTGRTLQSSLIGEGFALVEFARLREELGSTGFVRLSLDPHPSVVSTKASQRRQSYCTISSQESFCPHLQCLLGVASVQHDCASANCALSASKKAHIERIDTGGLENALTHRDDRNWLLSTITQRSHDLVAPLAPPIPAAEDLDSFVQKVRLSQPPAQTRNVVGPNVARRGRPRLPSVAETDSDSEDQRSQSQWQPDEFVSHFKLTSLCQRQETRRFRGEAYQALMLLHRMESRSRKSPRARNRGVRCSNASNQLGTPSRKVMPKMWIQNPPTQRVTRVRGG</sequence>
<feature type="region of interest" description="Disordered" evidence="1">
    <location>
        <begin position="309"/>
        <end position="350"/>
    </location>
</feature>
<proteinExistence type="predicted"/>
<evidence type="ECO:0000313" key="3">
    <source>
        <dbReference type="Proteomes" id="UP000249723"/>
    </source>
</evidence>